<protein>
    <submittedName>
        <fullName evidence="2">WxcM-like domain-containing protein</fullName>
    </submittedName>
</protein>
<dbReference type="CDD" id="cd20292">
    <property type="entry name" value="cupin_QdtA-like"/>
    <property type="match status" value="1"/>
</dbReference>
<dbReference type="Pfam" id="PF05523">
    <property type="entry name" value="FdtA"/>
    <property type="match status" value="1"/>
</dbReference>
<evidence type="ECO:0000313" key="2">
    <source>
        <dbReference type="EMBL" id="QOS39350.1"/>
    </source>
</evidence>
<reference evidence="2 3" key="1">
    <citation type="submission" date="2018-08" db="EMBL/GenBank/DDBJ databases">
        <title>The first complete genome of Treponema rectale (CHPAT), a commensal spirochete of the bovine rectum.</title>
        <authorList>
            <person name="Staton G.J."/>
            <person name="Clegg S.R."/>
            <person name="Carter S.D."/>
            <person name="Radford A.D."/>
            <person name="Darby A."/>
            <person name="Hall N."/>
            <person name="Birtles R.J."/>
            <person name="Evans N.J."/>
        </authorList>
    </citation>
    <scope>NUCLEOTIDE SEQUENCE [LARGE SCALE GENOMIC DNA]</scope>
    <source>
        <strain evidence="2 3">CHPA</strain>
    </source>
</reference>
<name>A0A7M1XJL4_9SPIR</name>
<proteinExistence type="predicted"/>
<evidence type="ECO:0000313" key="3">
    <source>
        <dbReference type="Proteomes" id="UP000593591"/>
    </source>
</evidence>
<dbReference type="SUPFAM" id="SSF51182">
    <property type="entry name" value="RmlC-like cupins"/>
    <property type="match status" value="1"/>
</dbReference>
<accession>A0A7M1XJL4</accession>
<feature type="domain" description="Sugar 3,4-ketoisomerase QdtA cupin" evidence="1">
    <location>
        <begin position="2"/>
        <end position="131"/>
    </location>
</feature>
<dbReference type="EMBL" id="CP031517">
    <property type="protein sequence ID" value="QOS39350.1"/>
    <property type="molecule type" value="Genomic_DNA"/>
</dbReference>
<organism evidence="2 3">
    <name type="scientific">Treponema rectale</name>
    <dbReference type="NCBI Taxonomy" id="744512"/>
    <lineage>
        <taxon>Bacteria</taxon>
        <taxon>Pseudomonadati</taxon>
        <taxon>Spirochaetota</taxon>
        <taxon>Spirochaetia</taxon>
        <taxon>Spirochaetales</taxon>
        <taxon>Treponemataceae</taxon>
        <taxon>Treponema</taxon>
    </lineage>
</organism>
<dbReference type="AlphaFoldDB" id="A0A7M1XJL4"/>
<dbReference type="InterPro" id="IPR014710">
    <property type="entry name" value="RmlC-like_jellyroll"/>
</dbReference>
<dbReference type="Gene3D" id="2.60.120.10">
    <property type="entry name" value="Jelly Rolls"/>
    <property type="match status" value="1"/>
</dbReference>
<dbReference type="KEGG" id="trc:DYE49_02310"/>
<sequence>MKPEMIDFIIHGDERGSLIAIENNKNIPFEVKRVYYIFDTKENVRRGFHAHKNLKQVLICVKGSCKIHLDNGKGETSEVSLDKPDQGLLIQSNLWREMYDFSSDAVLLVLASEYYIESDYIRDYEVFRQYVNAK</sequence>
<dbReference type="Proteomes" id="UP000593591">
    <property type="component" value="Chromosome"/>
</dbReference>
<dbReference type="InterPro" id="IPR008894">
    <property type="entry name" value="QdtA_cupin_dom"/>
</dbReference>
<evidence type="ECO:0000259" key="1">
    <source>
        <dbReference type="Pfam" id="PF05523"/>
    </source>
</evidence>
<dbReference type="InterPro" id="IPR011051">
    <property type="entry name" value="RmlC_Cupin_sf"/>
</dbReference>
<gene>
    <name evidence="2" type="ORF">DYE49_02310</name>
</gene>